<dbReference type="EMBL" id="NPHW01002458">
    <property type="protein sequence ID" value="OXV11459.1"/>
    <property type="molecule type" value="Genomic_DNA"/>
</dbReference>
<evidence type="ECO:0000256" key="1">
    <source>
        <dbReference type="SAM" id="MobiDB-lite"/>
    </source>
</evidence>
<dbReference type="InterPro" id="IPR003100">
    <property type="entry name" value="PAZ_dom"/>
</dbReference>
<dbReference type="Pfam" id="PF16487">
    <property type="entry name" value="ArgoMid"/>
    <property type="match status" value="1"/>
</dbReference>
<evidence type="ECO:0000313" key="4">
    <source>
        <dbReference type="EMBL" id="OXV11459.1"/>
    </source>
</evidence>
<dbReference type="Proteomes" id="UP000243515">
    <property type="component" value="Unassembled WGS sequence"/>
</dbReference>
<evidence type="ECO:0008006" key="6">
    <source>
        <dbReference type="Google" id="ProtNLM"/>
    </source>
</evidence>
<evidence type="ECO:0000259" key="2">
    <source>
        <dbReference type="PROSITE" id="PS50821"/>
    </source>
</evidence>
<feature type="compositionally biased region" description="Basic and acidic residues" evidence="1">
    <location>
        <begin position="861"/>
        <end position="873"/>
    </location>
</feature>
<dbReference type="SUPFAM" id="SSF53098">
    <property type="entry name" value="Ribonuclease H-like"/>
    <property type="match status" value="1"/>
</dbReference>
<dbReference type="PANTHER" id="PTHR22891">
    <property type="entry name" value="EUKARYOTIC TRANSLATION INITIATION FACTOR 2C"/>
    <property type="match status" value="1"/>
</dbReference>
<dbReference type="InterPro" id="IPR032473">
    <property type="entry name" value="Argonaute_Mid_dom"/>
</dbReference>
<protein>
    <recommendedName>
        <fullName evidence="6">Piwi domain-containing protein</fullName>
    </recommendedName>
</protein>
<dbReference type="InterPro" id="IPR045246">
    <property type="entry name" value="Piwi_ago-like"/>
</dbReference>
<dbReference type="Pfam" id="PF16486">
    <property type="entry name" value="ArgoN"/>
    <property type="match status" value="1"/>
</dbReference>
<dbReference type="InterPro" id="IPR003165">
    <property type="entry name" value="Piwi"/>
</dbReference>
<dbReference type="Gene3D" id="3.30.420.10">
    <property type="entry name" value="Ribonuclease H-like superfamily/Ribonuclease H"/>
    <property type="match status" value="1"/>
</dbReference>
<dbReference type="Pfam" id="PF08699">
    <property type="entry name" value="ArgoL1"/>
    <property type="match status" value="1"/>
</dbReference>
<accession>A0A232M500</accession>
<dbReference type="InterPro" id="IPR036085">
    <property type="entry name" value="PAZ_dom_sf"/>
</dbReference>
<dbReference type="Pfam" id="PF02171">
    <property type="entry name" value="Piwi"/>
    <property type="match status" value="1"/>
</dbReference>
<dbReference type="InterPro" id="IPR032472">
    <property type="entry name" value="ArgoL2"/>
</dbReference>
<dbReference type="SUPFAM" id="SSF101690">
    <property type="entry name" value="PAZ domain"/>
    <property type="match status" value="1"/>
</dbReference>
<dbReference type="CDD" id="cd04657">
    <property type="entry name" value="Piwi_ago-like"/>
    <property type="match status" value="1"/>
</dbReference>
<proteinExistence type="predicted"/>
<dbReference type="SMART" id="SM00950">
    <property type="entry name" value="Piwi"/>
    <property type="match status" value="1"/>
</dbReference>
<dbReference type="PROSITE" id="PS50822">
    <property type="entry name" value="PIWI"/>
    <property type="match status" value="1"/>
</dbReference>
<sequence>MFSTADLIGDFRFLNLRSTEDIAKYEVPIKTVPRPGFNSTGTEVELMINAFPITTYPSRTIYQYDVTVGDGTAKRALIKKVWASNARKTKLQKMIFDGNKLAWSLNQYKEVININVDLDAEDGRPPGRKSNEFRLVVRCVKKVNLTAVEAWLNGRASFDISVLEALNFLDHLLREYPSQKFLAIKRSFYDQKGQIYDLNDGVIALKGIYQAIKMSHPGGLVVNVDVSNTAFWARISIMGYARAALKASDIREVGHRCKAIDDGYGGVTESEPFMIVHNRIRKLTVRPHYKGCPVENQNFTVKGLVNADCRRFTIDYKDRATGTVEKLNLEQYFRKRYNVILEYPELPVVEMMKKEIYYPMEFLVIEGLQRYPWKLDEYQTAHMIKVAVSRPAERLKAIQQSKAALDHQNDPVLKTFGLKIESQMLRTKARVLPNPEIEFGGNQRHNPGISGRWDLRGKKFFKPNRWPLDSWGVGYFPGKRNAVNRPQVEAFCDNFMKGYSGHGAAIGTRPLIVELKEDVGDAIKRLYESTKQKFKREPQLFLIIVPDRNSFTYLRIKKSCDCRWGVASQVLQSGHVVKNMAQYISNVSMKVNAKLGGCTARAVSKVPQGALKPGSIIIGADVSHASPGSVAPSMAAVSVSIDPYGSRYLGACETNQERVEIINPTNIHAMLTPLIREWMSNVGQGRAPENIYYFRDGVSTGMFSQVLDVEVPHIKEIMARVTDSKWNGKFTVVIANKRHHIRAFPRANDPKASDRFGNPVPGTLIERDVTSPHDWDFILYSHVALQGTSRPVHYHVILDQIGHQPHQLQNMIYDHCYQYMRSTTSVSLFPAIYYAHLISNRARTHENVPASSGPRSGPEIKLTDPKPKHRPIEPPRLLRMHEEKGSTNRLPWNMWYI</sequence>
<reference evidence="4 5" key="1">
    <citation type="journal article" date="2015" name="Environ. Microbiol.">
        <title>Metagenome sequence of Elaphomyces granulatus from sporocarp tissue reveals Ascomycota ectomycorrhizal fingerprints of genome expansion and a Proteobacteria-rich microbiome.</title>
        <authorList>
            <person name="Quandt C.A."/>
            <person name="Kohler A."/>
            <person name="Hesse C.N."/>
            <person name="Sharpton T.J."/>
            <person name="Martin F."/>
            <person name="Spatafora J.W."/>
        </authorList>
    </citation>
    <scope>NUCLEOTIDE SEQUENCE [LARGE SCALE GENOMIC DNA]</scope>
    <source>
        <strain evidence="4 5">OSC145934</strain>
    </source>
</reference>
<name>A0A232M500_9EURO</name>
<feature type="domain" description="PAZ" evidence="2">
    <location>
        <begin position="249"/>
        <end position="367"/>
    </location>
</feature>
<dbReference type="Pfam" id="PF02170">
    <property type="entry name" value="PAZ"/>
    <property type="match status" value="1"/>
</dbReference>
<dbReference type="Gene3D" id="2.170.260.10">
    <property type="entry name" value="paz domain"/>
    <property type="match status" value="1"/>
</dbReference>
<evidence type="ECO:0000259" key="3">
    <source>
        <dbReference type="PROSITE" id="PS50822"/>
    </source>
</evidence>
<dbReference type="InterPro" id="IPR036397">
    <property type="entry name" value="RNaseH_sf"/>
</dbReference>
<feature type="domain" description="Piwi" evidence="3">
    <location>
        <begin position="540"/>
        <end position="847"/>
    </location>
</feature>
<gene>
    <name evidence="4" type="ORF">Egran_00783</name>
</gene>
<dbReference type="InterPro" id="IPR032474">
    <property type="entry name" value="Argonaute_N"/>
</dbReference>
<dbReference type="AlphaFoldDB" id="A0A232M500"/>
<dbReference type="Gene3D" id="3.40.50.2300">
    <property type="match status" value="1"/>
</dbReference>
<dbReference type="InterPro" id="IPR014811">
    <property type="entry name" value="ArgoL1"/>
</dbReference>
<evidence type="ECO:0000313" key="5">
    <source>
        <dbReference type="Proteomes" id="UP000243515"/>
    </source>
</evidence>
<dbReference type="CDD" id="cd02846">
    <property type="entry name" value="PAZ_argonaute_like"/>
    <property type="match status" value="1"/>
</dbReference>
<dbReference type="InterPro" id="IPR012337">
    <property type="entry name" value="RNaseH-like_sf"/>
</dbReference>
<dbReference type="GO" id="GO:0003723">
    <property type="term" value="F:RNA binding"/>
    <property type="evidence" value="ECO:0007669"/>
    <property type="project" value="InterPro"/>
</dbReference>
<comment type="caution">
    <text evidence="4">The sequence shown here is derived from an EMBL/GenBank/DDBJ whole genome shotgun (WGS) entry which is preliminary data.</text>
</comment>
<organism evidence="4 5">
    <name type="scientific">Elaphomyces granulatus</name>
    <dbReference type="NCBI Taxonomy" id="519963"/>
    <lineage>
        <taxon>Eukaryota</taxon>
        <taxon>Fungi</taxon>
        <taxon>Dikarya</taxon>
        <taxon>Ascomycota</taxon>
        <taxon>Pezizomycotina</taxon>
        <taxon>Eurotiomycetes</taxon>
        <taxon>Eurotiomycetidae</taxon>
        <taxon>Eurotiales</taxon>
        <taxon>Elaphomycetaceae</taxon>
        <taxon>Elaphomyces</taxon>
    </lineage>
</organism>
<dbReference type="Pfam" id="PF16488">
    <property type="entry name" value="ArgoL2"/>
    <property type="match status" value="1"/>
</dbReference>
<dbReference type="PROSITE" id="PS50821">
    <property type="entry name" value="PAZ"/>
    <property type="match status" value="1"/>
</dbReference>
<keyword evidence="5" id="KW-1185">Reference proteome</keyword>
<feature type="region of interest" description="Disordered" evidence="1">
    <location>
        <begin position="845"/>
        <end position="873"/>
    </location>
</feature>
<dbReference type="OrthoDB" id="10252740at2759"/>
<dbReference type="SMART" id="SM01163">
    <property type="entry name" value="DUF1785"/>
    <property type="match status" value="1"/>
</dbReference>